<dbReference type="SUPFAM" id="SSF53067">
    <property type="entry name" value="Actin-like ATPase domain"/>
    <property type="match status" value="2"/>
</dbReference>
<evidence type="ECO:0000256" key="4">
    <source>
        <dbReference type="RuleBase" id="RU003733"/>
    </source>
</evidence>
<dbReference type="InterPro" id="IPR000577">
    <property type="entry name" value="Carb_kinase_FGGY"/>
</dbReference>
<sequence>MDCIITIDINTSAVKIHAFDMNGRMLSWKKGSYPTFHPQPDYSEQDPEQIFITTLYILKNLLNEYIHPKKYKVTAICFSSSMHSVLAVDKMGTPLGNAIIWADNRGIKEAEALKKHPKGENIFNTTGTPIHPMSPIVKITWLKNHDQVRFAQTYKFISLKEYVIKQLTGEYVVDHSIASSTGLFDIHQLKWNQDSLDFAGITADRLSEPLSVFNTNLFLKKEYCFTLGLPAKTTLIIGASDGCLATLGAGIVGSGKATITIGSSGAVRVAGKEVLKDKKNRFFNYLLAEGYYVSGGPTNNGGVVFEWFARQFGDFSEDLDFEDVVNDLFKEAAQVKAGAEGLLFLPYLLGERAPLWNANARGMYFGLNISHERKHFVRATLEGILFEMYSIGKILETHRNFDSIYINGAYASLPLWTQILTDMYGKTIHVNDHHDSVALGTALLGLTQLGVYSNLEAAASTVKSVETYQPNPKNHEIYMKYFEIFERLSHKLKDEFEQIVALQQGI</sequence>
<dbReference type="CDD" id="cd07770">
    <property type="entry name" value="ASKHA_NBD_FGGY_GntK"/>
    <property type="match status" value="1"/>
</dbReference>
<dbReference type="PIRSF" id="PIRSF000538">
    <property type="entry name" value="GlpK"/>
    <property type="match status" value="1"/>
</dbReference>
<dbReference type="EC" id="2.7.1.12" evidence="7"/>
<evidence type="ECO:0000259" key="5">
    <source>
        <dbReference type="Pfam" id="PF00370"/>
    </source>
</evidence>
<dbReference type="PANTHER" id="PTHR43095">
    <property type="entry name" value="SUGAR KINASE"/>
    <property type="match status" value="1"/>
</dbReference>
<evidence type="ECO:0000256" key="3">
    <source>
        <dbReference type="ARBA" id="ARBA00022777"/>
    </source>
</evidence>
<keyword evidence="8" id="KW-1185">Reference proteome</keyword>
<evidence type="ECO:0000313" key="8">
    <source>
        <dbReference type="Proteomes" id="UP000524404"/>
    </source>
</evidence>
<dbReference type="RefSeq" id="WP_184132221.1">
    <property type="nucleotide sequence ID" value="NZ_JACHKT010000007.1"/>
</dbReference>
<feature type="domain" description="Carbohydrate kinase FGGY N-terminal" evidence="5">
    <location>
        <begin position="4"/>
        <end position="248"/>
    </location>
</feature>
<feature type="domain" description="Carbohydrate kinase FGGY C-terminal" evidence="6">
    <location>
        <begin position="258"/>
        <end position="447"/>
    </location>
</feature>
<dbReference type="InterPro" id="IPR018484">
    <property type="entry name" value="FGGY_N"/>
</dbReference>
<dbReference type="GO" id="GO:0046316">
    <property type="term" value="F:gluconokinase activity"/>
    <property type="evidence" value="ECO:0007669"/>
    <property type="project" value="UniProtKB-EC"/>
</dbReference>
<dbReference type="InterPro" id="IPR018485">
    <property type="entry name" value="FGGY_C"/>
</dbReference>
<evidence type="ECO:0000313" key="7">
    <source>
        <dbReference type="EMBL" id="MBB6002699.1"/>
    </source>
</evidence>
<comment type="caution">
    <text evidence="7">The sequence shown here is derived from an EMBL/GenBank/DDBJ whole genome shotgun (WGS) entry which is preliminary data.</text>
</comment>
<dbReference type="AlphaFoldDB" id="A0A841EMQ4"/>
<dbReference type="PANTHER" id="PTHR43095:SF2">
    <property type="entry name" value="GLUCONOKINASE"/>
    <property type="match status" value="1"/>
</dbReference>
<reference evidence="7 8" key="1">
    <citation type="submission" date="2020-08" db="EMBL/GenBank/DDBJ databases">
        <title>Functional genomics of gut bacteria from endangered species of beetles.</title>
        <authorList>
            <person name="Carlos-Shanley C."/>
        </authorList>
    </citation>
    <scope>NUCLEOTIDE SEQUENCE [LARGE SCALE GENOMIC DNA]</scope>
    <source>
        <strain evidence="7 8">S00070</strain>
    </source>
</reference>
<evidence type="ECO:0000256" key="2">
    <source>
        <dbReference type="ARBA" id="ARBA00022679"/>
    </source>
</evidence>
<dbReference type="InterPro" id="IPR043129">
    <property type="entry name" value="ATPase_NBD"/>
</dbReference>
<dbReference type="InterPro" id="IPR018483">
    <property type="entry name" value="Carb_kinase_FGGY_CS"/>
</dbReference>
<comment type="similarity">
    <text evidence="1 4">Belongs to the FGGY kinase family.</text>
</comment>
<dbReference type="GO" id="GO:0005975">
    <property type="term" value="P:carbohydrate metabolic process"/>
    <property type="evidence" value="ECO:0007669"/>
    <property type="project" value="InterPro"/>
</dbReference>
<proteinExistence type="inferred from homology"/>
<dbReference type="InterPro" id="IPR050406">
    <property type="entry name" value="FGGY_Carb_Kinase"/>
</dbReference>
<organism evidence="7 8">
    <name type="scientific">Arcicella rosea</name>
    <dbReference type="NCBI Taxonomy" id="502909"/>
    <lineage>
        <taxon>Bacteria</taxon>
        <taxon>Pseudomonadati</taxon>
        <taxon>Bacteroidota</taxon>
        <taxon>Cytophagia</taxon>
        <taxon>Cytophagales</taxon>
        <taxon>Flectobacillaceae</taxon>
        <taxon>Arcicella</taxon>
    </lineage>
</organism>
<protein>
    <submittedName>
        <fullName evidence="7">Gluconokinase</fullName>
        <ecNumber evidence="7">2.7.1.12</ecNumber>
    </submittedName>
</protein>
<dbReference type="Pfam" id="PF00370">
    <property type="entry name" value="FGGY_N"/>
    <property type="match status" value="1"/>
</dbReference>
<accession>A0A841EMQ4</accession>
<keyword evidence="2 4" id="KW-0808">Transferase</keyword>
<dbReference type="PROSITE" id="PS00933">
    <property type="entry name" value="FGGY_KINASES_1"/>
    <property type="match status" value="1"/>
</dbReference>
<dbReference type="Pfam" id="PF02782">
    <property type="entry name" value="FGGY_C"/>
    <property type="match status" value="1"/>
</dbReference>
<name>A0A841EMQ4_9BACT</name>
<dbReference type="EMBL" id="JACHKT010000007">
    <property type="protein sequence ID" value="MBB6002699.1"/>
    <property type="molecule type" value="Genomic_DNA"/>
</dbReference>
<evidence type="ECO:0000259" key="6">
    <source>
        <dbReference type="Pfam" id="PF02782"/>
    </source>
</evidence>
<dbReference type="Proteomes" id="UP000524404">
    <property type="component" value="Unassembled WGS sequence"/>
</dbReference>
<evidence type="ECO:0000256" key="1">
    <source>
        <dbReference type="ARBA" id="ARBA00009156"/>
    </source>
</evidence>
<dbReference type="PROSITE" id="PS00445">
    <property type="entry name" value="FGGY_KINASES_2"/>
    <property type="match status" value="1"/>
</dbReference>
<keyword evidence="3 4" id="KW-0418">Kinase</keyword>
<gene>
    <name evidence="7" type="ORF">HNP25_001351</name>
</gene>
<dbReference type="Gene3D" id="3.30.420.40">
    <property type="match status" value="2"/>
</dbReference>